<keyword evidence="2" id="KW-0997">Cell inner membrane</keyword>
<keyword evidence="5" id="KW-0464">Manganese</keyword>
<protein>
    <submittedName>
        <fullName evidence="7">UDP-2,3-diacylglucosamine hydrolase</fullName>
        <ecNumber evidence="7">3.6.1.54</ecNumber>
    </submittedName>
</protein>
<dbReference type="Pfam" id="PF00149">
    <property type="entry name" value="Metallophos"/>
    <property type="match status" value="1"/>
</dbReference>
<dbReference type="Proteomes" id="UP001162030">
    <property type="component" value="Chromosome"/>
</dbReference>
<feature type="domain" description="Calcineurin-like phosphoesterase" evidence="6">
    <location>
        <begin position="6"/>
        <end position="205"/>
    </location>
</feature>
<evidence type="ECO:0000256" key="4">
    <source>
        <dbReference type="ARBA" id="ARBA00023136"/>
    </source>
</evidence>
<organism evidence="7 8">
    <name type="scientific">Methylocaldum szegediense</name>
    <dbReference type="NCBI Taxonomy" id="73780"/>
    <lineage>
        <taxon>Bacteria</taxon>
        <taxon>Pseudomonadati</taxon>
        <taxon>Pseudomonadota</taxon>
        <taxon>Gammaproteobacteria</taxon>
        <taxon>Methylococcales</taxon>
        <taxon>Methylococcaceae</taxon>
        <taxon>Methylocaldum</taxon>
    </lineage>
</organism>
<dbReference type="EC" id="3.6.1.54" evidence="7"/>
<reference evidence="7 8" key="1">
    <citation type="submission" date="2023-03" db="EMBL/GenBank/DDBJ databases">
        <authorList>
            <person name="Pearce D."/>
        </authorList>
    </citation>
    <scope>NUCLEOTIDE SEQUENCE [LARGE SCALE GENOMIC DNA]</scope>
    <source>
        <strain evidence="7">Msz</strain>
    </source>
</reference>
<gene>
    <name evidence="7" type="ORF">MSZNOR_1383</name>
</gene>
<dbReference type="SUPFAM" id="SSF56300">
    <property type="entry name" value="Metallo-dependent phosphatases"/>
    <property type="match status" value="1"/>
</dbReference>
<evidence type="ECO:0000256" key="1">
    <source>
        <dbReference type="ARBA" id="ARBA00022475"/>
    </source>
</evidence>
<dbReference type="EMBL" id="OX458333">
    <property type="protein sequence ID" value="CAI8789959.1"/>
    <property type="molecule type" value="Genomic_DNA"/>
</dbReference>
<sequence length="269" mass="30769">MKLKYRTVWISDVHLGTRGCKDEYLLDFLRHIECERLYLVGDIIDFWKLKSGVYWPRLHNEIVRTVMAMAARGTRVIYIPGNHDEIFRGYIGTVFNGIEIHASAVHETATGRRLLVLHGDEFDGVVCSSRWLAVLGSGAYDFLIEVNRWFNHVRRILGFPYWSMSAYVKHKVKNAVNFIFDFERVLIHEAHEQNLDGVICGHIHHATIRTTEHGTLYGNCGDWVESCTALVESHAGALSVIRWLEESTQLLEDSALETRADNGRLATTN</sequence>
<name>A0ABM9HZI4_9GAMM</name>
<evidence type="ECO:0000313" key="7">
    <source>
        <dbReference type="EMBL" id="CAI8789959.1"/>
    </source>
</evidence>
<keyword evidence="7" id="KW-0378">Hydrolase</keyword>
<evidence type="ECO:0000256" key="2">
    <source>
        <dbReference type="ARBA" id="ARBA00022519"/>
    </source>
</evidence>
<dbReference type="PANTHER" id="PTHR34990">
    <property type="entry name" value="UDP-2,3-DIACYLGLUCOSAMINE HYDROLASE-RELATED"/>
    <property type="match status" value="1"/>
</dbReference>
<keyword evidence="1" id="KW-1003">Cell membrane</keyword>
<dbReference type="Gene3D" id="3.60.21.10">
    <property type="match status" value="1"/>
</dbReference>
<keyword evidence="3" id="KW-0479">Metal-binding</keyword>
<accession>A0ABM9HZI4</accession>
<proteinExistence type="predicted"/>
<dbReference type="InterPro" id="IPR043461">
    <property type="entry name" value="LpxH-like"/>
</dbReference>
<keyword evidence="8" id="KW-1185">Reference proteome</keyword>
<evidence type="ECO:0000313" key="8">
    <source>
        <dbReference type="Proteomes" id="UP001162030"/>
    </source>
</evidence>
<dbReference type="PANTHER" id="PTHR34990:SF2">
    <property type="entry name" value="BLL8164 PROTEIN"/>
    <property type="match status" value="1"/>
</dbReference>
<dbReference type="InterPro" id="IPR004843">
    <property type="entry name" value="Calcineurin-like_PHP"/>
</dbReference>
<evidence type="ECO:0000256" key="5">
    <source>
        <dbReference type="ARBA" id="ARBA00023211"/>
    </source>
</evidence>
<keyword evidence="4" id="KW-0472">Membrane</keyword>
<dbReference type="RefSeq" id="WP_026609041.1">
    <property type="nucleotide sequence ID" value="NZ_OX458333.1"/>
</dbReference>
<dbReference type="GO" id="GO:0016787">
    <property type="term" value="F:hydrolase activity"/>
    <property type="evidence" value="ECO:0007669"/>
    <property type="project" value="UniProtKB-KW"/>
</dbReference>
<dbReference type="CDD" id="cd07398">
    <property type="entry name" value="MPP_YbbF-LpxH"/>
    <property type="match status" value="1"/>
</dbReference>
<dbReference type="InterPro" id="IPR029052">
    <property type="entry name" value="Metallo-depent_PP-like"/>
</dbReference>
<evidence type="ECO:0000256" key="3">
    <source>
        <dbReference type="ARBA" id="ARBA00022723"/>
    </source>
</evidence>
<evidence type="ECO:0000259" key="6">
    <source>
        <dbReference type="Pfam" id="PF00149"/>
    </source>
</evidence>